<proteinExistence type="inferred from homology"/>
<protein>
    <submittedName>
        <fullName evidence="8">FtsX-like permease family protein</fullName>
    </submittedName>
</protein>
<sequence length="669" mass="75555">MYSKIAINNVKMSFRDYAIYFLTLTLAVCIFYSFNSIESQNAILELNKNATFMLTLNKLIAGTSIFVSFVLGGLIIYANKFLIKKRKKELGIYMTLGMSKGKISIILLFETFLIGTVSLVAGILLGIIGSQGLSILVANILSVDMDKYKFVISSSAVIKSILYFGIIFLLVMIFNQFTISKYKLIDMLNAAKKNEEVKLKNAFVSVLLFMLSMVLLTIAYTRILKTGLNADNTELLVTITIGFIGTLLFFFSLSNFFVHIVQKSKRIYLKDINIFIIRQINNKINTNFLSMTLICLMLFVTITLLFAAFDLKGTIDRNSAGNRDYDASAFLIVDNKNENTMVNDIEEYLNAINFKFSTNEKHAFYSEYKLNITIEDLLSKYLSMQEQIHLEQNYLGGKISAITISDYNSIIKLNGYDPIELKKNEVLVVSNYSRVNSALPDYMKNENIINIENKAYTIKNQAPIEENIKVTGGNEFFYLVIPDNFSGDLQLEFTSFNVIYDDNNYENSEEKFSNLFNNLFEDKYRDINPALVIGSTKNQIQDKDNGFAALIVFLGLFLGLIFIISSAAIMALQQLSDASDSLERYKSLKKIGVTEKLINKAILRQSLIYFLLPLGLAVIHSIVGISAVNNIFTFHYQSIIVSSSLLLIIYGAYFYATYAGVKNIINNSN</sequence>
<organism evidence="8 9">
    <name type="scientific">Sporosarcina quadrami</name>
    <dbReference type="NCBI Taxonomy" id="2762234"/>
    <lineage>
        <taxon>Bacteria</taxon>
        <taxon>Bacillati</taxon>
        <taxon>Bacillota</taxon>
        <taxon>Bacilli</taxon>
        <taxon>Bacillales</taxon>
        <taxon>Caryophanaceae</taxon>
        <taxon>Sporosarcina</taxon>
    </lineage>
</organism>
<evidence type="ECO:0000259" key="7">
    <source>
        <dbReference type="Pfam" id="PF02687"/>
    </source>
</evidence>
<reference evidence="8 9" key="1">
    <citation type="submission" date="2020-08" db="EMBL/GenBank/DDBJ databases">
        <title>A Genomic Blueprint of the Chicken Gut Microbiome.</title>
        <authorList>
            <person name="Gilroy R."/>
            <person name="Ravi A."/>
            <person name="Getino M."/>
            <person name="Pursley I."/>
            <person name="Horton D.L."/>
            <person name="Alikhan N.-F."/>
            <person name="Baker D."/>
            <person name="Gharbi K."/>
            <person name="Hall N."/>
            <person name="Watson M."/>
            <person name="Adriaenssens E.M."/>
            <person name="Foster-Nyarko E."/>
            <person name="Jarju S."/>
            <person name="Secka A."/>
            <person name="Antonio M."/>
            <person name="Oren A."/>
            <person name="Chaudhuri R."/>
            <person name="La Ragione R.M."/>
            <person name="Hildebrand F."/>
            <person name="Pallen M.J."/>
        </authorList>
    </citation>
    <scope>NUCLEOTIDE SEQUENCE [LARGE SCALE GENOMIC DNA]</scope>
    <source>
        <strain evidence="8 9">Sa2YVA2</strain>
    </source>
</reference>
<evidence type="ECO:0000256" key="5">
    <source>
        <dbReference type="ARBA" id="ARBA00023136"/>
    </source>
</evidence>
<dbReference type="RefSeq" id="WP_191695303.1">
    <property type="nucleotide sequence ID" value="NZ_JACSQN010000011.1"/>
</dbReference>
<evidence type="ECO:0000256" key="1">
    <source>
        <dbReference type="ARBA" id="ARBA00004651"/>
    </source>
</evidence>
<evidence type="ECO:0000256" key="6">
    <source>
        <dbReference type="PIRNR" id="PIRNR018968"/>
    </source>
</evidence>
<keyword evidence="5 6" id="KW-0472">Membrane</keyword>
<gene>
    <name evidence="8" type="ORF">H9649_12840</name>
</gene>
<feature type="transmembrane region" description="Helical" evidence="6">
    <location>
        <begin position="148"/>
        <end position="174"/>
    </location>
</feature>
<feature type="transmembrane region" description="Helical" evidence="6">
    <location>
        <begin position="59"/>
        <end position="82"/>
    </location>
</feature>
<accession>A0ABR8UBT7</accession>
<keyword evidence="3 6" id="KW-0812">Transmembrane</keyword>
<dbReference type="PANTHER" id="PTHR46795:SF3">
    <property type="entry name" value="ABC TRANSPORTER PERMEASE"/>
    <property type="match status" value="1"/>
</dbReference>
<keyword evidence="9" id="KW-1185">Reference proteome</keyword>
<feature type="transmembrane region" description="Helical" evidence="6">
    <location>
        <begin position="288"/>
        <end position="309"/>
    </location>
</feature>
<evidence type="ECO:0000256" key="4">
    <source>
        <dbReference type="ARBA" id="ARBA00022989"/>
    </source>
</evidence>
<dbReference type="Proteomes" id="UP000626786">
    <property type="component" value="Unassembled WGS sequence"/>
</dbReference>
<dbReference type="InterPro" id="IPR003838">
    <property type="entry name" value="ABC3_permease_C"/>
</dbReference>
<evidence type="ECO:0000256" key="2">
    <source>
        <dbReference type="ARBA" id="ARBA00022475"/>
    </source>
</evidence>
<keyword evidence="6" id="KW-0813">Transport</keyword>
<feature type="transmembrane region" description="Helical" evidence="6">
    <location>
        <begin position="17"/>
        <end position="34"/>
    </location>
</feature>
<dbReference type="PIRSF" id="PIRSF018968">
    <property type="entry name" value="ABC_permease_BceB"/>
    <property type="match status" value="1"/>
</dbReference>
<feature type="transmembrane region" description="Helical" evidence="6">
    <location>
        <begin position="547"/>
        <end position="572"/>
    </location>
</feature>
<feature type="transmembrane region" description="Helical" evidence="6">
    <location>
        <begin position="634"/>
        <end position="656"/>
    </location>
</feature>
<feature type="domain" description="ABC3 transporter permease C-terminal" evidence="7">
    <location>
        <begin position="64"/>
        <end position="174"/>
    </location>
</feature>
<evidence type="ECO:0000256" key="3">
    <source>
        <dbReference type="ARBA" id="ARBA00022692"/>
    </source>
</evidence>
<feature type="transmembrane region" description="Helical" evidence="6">
    <location>
        <begin position="103"/>
        <end position="128"/>
    </location>
</feature>
<comment type="similarity">
    <text evidence="6">Belongs to the ABC-4 integral membrane protein family.</text>
</comment>
<comment type="caution">
    <text evidence="8">The sequence shown here is derived from an EMBL/GenBank/DDBJ whole genome shotgun (WGS) entry which is preliminary data.</text>
</comment>
<comment type="subcellular location">
    <subcellularLocation>
        <location evidence="1 6">Cell membrane</location>
        <topology evidence="1 6">Multi-pass membrane protein</topology>
    </subcellularLocation>
</comment>
<dbReference type="InterPro" id="IPR052536">
    <property type="entry name" value="ABC-4_Integral_Memb_Prot"/>
</dbReference>
<name>A0ABR8UBT7_9BACL</name>
<dbReference type="PANTHER" id="PTHR46795">
    <property type="entry name" value="ABC TRANSPORTER PERMEASE-RELATED-RELATED"/>
    <property type="match status" value="1"/>
</dbReference>
<evidence type="ECO:0000313" key="8">
    <source>
        <dbReference type="EMBL" id="MBD7985480.1"/>
    </source>
</evidence>
<feature type="transmembrane region" description="Helical" evidence="6">
    <location>
        <begin position="235"/>
        <end position="258"/>
    </location>
</feature>
<dbReference type="EMBL" id="JACSQN010000011">
    <property type="protein sequence ID" value="MBD7985480.1"/>
    <property type="molecule type" value="Genomic_DNA"/>
</dbReference>
<feature type="transmembrane region" description="Helical" evidence="6">
    <location>
        <begin position="202"/>
        <end position="223"/>
    </location>
</feature>
<dbReference type="InterPro" id="IPR027022">
    <property type="entry name" value="ABC_permease_BceB-typ"/>
</dbReference>
<keyword evidence="2 6" id="KW-1003">Cell membrane</keyword>
<feature type="transmembrane region" description="Helical" evidence="6">
    <location>
        <begin position="607"/>
        <end position="628"/>
    </location>
</feature>
<dbReference type="Pfam" id="PF02687">
    <property type="entry name" value="FtsX"/>
    <property type="match status" value="1"/>
</dbReference>
<keyword evidence="4 6" id="KW-1133">Transmembrane helix</keyword>
<evidence type="ECO:0000313" key="9">
    <source>
        <dbReference type="Proteomes" id="UP000626786"/>
    </source>
</evidence>